<dbReference type="Proteomes" id="UP001174936">
    <property type="component" value="Unassembled WGS sequence"/>
</dbReference>
<dbReference type="EMBL" id="JAULSV010000001">
    <property type="protein sequence ID" value="KAK0654836.1"/>
    <property type="molecule type" value="Genomic_DNA"/>
</dbReference>
<name>A0AA39YNF8_9PEZI</name>
<keyword evidence="3" id="KW-1185">Reference proteome</keyword>
<gene>
    <name evidence="2" type="ORF">B0T16DRAFT_450594</name>
</gene>
<accession>A0AA39YNF8</accession>
<protein>
    <recommendedName>
        <fullName evidence="4">Apple domain-containing protein</fullName>
    </recommendedName>
</protein>
<proteinExistence type="predicted"/>
<organism evidence="2 3">
    <name type="scientific">Cercophora newfieldiana</name>
    <dbReference type="NCBI Taxonomy" id="92897"/>
    <lineage>
        <taxon>Eukaryota</taxon>
        <taxon>Fungi</taxon>
        <taxon>Dikarya</taxon>
        <taxon>Ascomycota</taxon>
        <taxon>Pezizomycotina</taxon>
        <taxon>Sordariomycetes</taxon>
        <taxon>Sordariomycetidae</taxon>
        <taxon>Sordariales</taxon>
        <taxon>Lasiosphaeriaceae</taxon>
        <taxon>Cercophora</taxon>
    </lineage>
</organism>
<dbReference type="AlphaFoldDB" id="A0AA39YNF8"/>
<sequence length="334" mass="34774">MRRISVFVAATLGSLALALGDGPPFSFCDQKCKQALGYLAGSCRSPVPPFCIDDVHSQATEFCSSYLTLTATSLATTTGIVTVTVTETDTVESTLVETSTTTTDTTTTDVATSTATSLSTTVVTVATSYSLPPLVTVTVKRRGPAPSCPDLGTRTPWLTRRPASMLSSICSRLGVTPTTTVTDTSTATSTATSSDTTTTTSLTTSTTVEVSLSITTFTSTTVTTTSALATSTVTIDYCDPAHAVQLDTETISDDLTMLTPVGPSDAYACCRICWTMLDCAANAFNAVGQCQLLLRSNPSGGLGTPQCPLGVDDELVYIEEEGGNTWRGPCGPLY</sequence>
<comment type="caution">
    <text evidence="2">The sequence shown here is derived from an EMBL/GenBank/DDBJ whole genome shotgun (WGS) entry which is preliminary data.</text>
</comment>
<reference evidence="2" key="1">
    <citation type="submission" date="2023-06" db="EMBL/GenBank/DDBJ databases">
        <title>Genome-scale phylogeny and comparative genomics of the fungal order Sordariales.</title>
        <authorList>
            <consortium name="Lawrence Berkeley National Laboratory"/>
            <person name="Hensen N."/>
            <person name="Bonometti L."/>
            <person name="Westerberg I."/>
            <person name="Brannstrom I.O."/>
            <person name="Guillou S."/>
            <person name="Cros-Aarteil S."/>
            <person name="Calhoun S."/>
            <person name="Haridas S."/>
            <person name="Kuo A."/>
            <person name="Mondo S."/>
            <person name="Pangilinan J."/>
            <person name="Riley R."/>
            <person name="Labutti K."/>
            <person name="Andreopoulos B."/>
            <person name="Lipzen A."/>
            <person name="Chen C."/>
            <person name="Yanf M."/>
            <person name="Daum C."/>
            <person name="Ng V."/>
            <person name="Clum A."/>
            <person name="Steindorff A."/>
            <person name="Ohm R."/>
            <person name="Martin F."/>
            <person name="Silar P."/>
            <person name="Natvig D."/>
            <person name="Lalanne C."/>
            <person name="Gautier V."/>
            <person name="Ament-Velasquez S.L."/>
            <person name="Kruys A."/>
            <person name="Hutchinson M.I."/>
            <person name="Powell A.J."/>
            <person name="Barry K."/>
            <person name="Miller A.N."/>
            <person name="Grigoriev I.V."/>
            <person name="Debuchy R."/>
            <person name="Gladieux P."/>
            <person name="Thoren M.H."/>
            <person name="Johannesson H."/>
        </authorList>
    </citation>
    <scope>NUCLEOTIDE SEQUENCE</scope>
    <source>
        <strain evidence="2">SMH2532-1</strain>
    </source>
</reference>
<evidence type="ECO:0000313" key="3">
    <source>
        <dbReference type="Proteomes" id="UP001174936"/>
    </source>
</evidence>
<feature type="signal peptide" evidence="1">
    <location>
        <begin position="1"/>
        <end position="20"/>
    </location>
</feature>
<feature type="chain" id="PRO_5041331374" description="Apple domain-containing protein" evidence="1">
    <location>
        <begin position="21"/>
        <end position="334"/>
    </location>
</feature>
<evidence type="ECO:0000313" key="2">
    <source>
        <dbReference type="EMBL" id="KAK0654836.1"/>
    </source>
</evidence>
<evidence type="ECO:0008006" key="4">
    <source>
        <dbReference type="Google" id="ProtNLM"/>
    </source>
</evidence>
<evidence type="ECO:0000256" key="1">
    <source>
        <dbReference type="SAM" id="SignalP"/>
    </source>
</evidence>
<keyword evidence="1" id="KW-0732">Signal</keyword>